<dbReference type="Proteomes" id="UP000298652">
    <property type="component" value="Chromosome 8"/>
</dbReference>
<accession>A0A4U6TG28</accession>
<dbReference type="EMBL" id="CM016559">
    <property type="protein sequence ID" value="TKW01251.1"/>
    <property type="molecule type" value="Genomic_DNA"/>
</dbReference>
<proteinExistence type="predicted"/>
<keyword evidence="1" id="KW-0812">Transmembrane</keyword>
<reference evidence="2" key="1">
    <citation type="submission" date="2019-03" db="EMBL/GenBank/DDBJ databases">
        <title>WGS assembly of Setaria viridis.</title>
        <authorList>
            <person name="Huang P."/>
            <person name="Jenkins J."/>
            <person name="Grimwood J."/>
            <person name="Barry K."/>
            <person name="Healey A."/>
            <person name="Mamidi S."/>
            <person name="Sreedasyam A."/>
            <person name="Shu S."/>
            <person name="Feldman M."/>
            <person name="Wu J."/>
            <person name="Yu Y."/>
            <person name="Chen C."/>
            <person name="Johnson J."/>
            <person name="Rokhsar D."/>
            <person name="Baxter I."/>
            <person name="Schmutz J."/>
            <person name="Brutnell T."/>
            <person name="Kellogg E."/>
        </authorList>
    </citation>
    <scope>NUCLEOTIDE SEQUENCE [LARGE SCALE GENOMIC DNA]</scope>
</reference>
<protein>
    <submittedName>
        <fullName evidence="2">Uncharacterized protein</fullName>
    </submittedName>
</protein>
<name>A0A4U6TG28_SETVI</name>
<dbReference type="AlphaFoldDB" id="A0A4U6TG28"/>
<keyword evidence="3" id="KW-1185">Reference proteome</keyword>
<sequence length="97" mass="11205">MLEEMTGTEMDRRIQTKLCKKKKMLVSKLRSETEWRDGVRGLSAFPACYTCSSPKTTIHDIKCLLLEKVIGLDKYSMCSLVWLIMLYLYLVFVAISC</sequence>
<evidence type="ECO:0000313" key="2">
    <source>
        <dbReference type="EMBL" id="TKW01251.1"/>
    </source>
</evidence>
<evidence type="ECO:0000256" key="1">
    <source>
        <dbReference type="SAM" id="Phobius"/>
    </source>
</evidence>
<keyword evidence="1" id="KW-0472">Membrane</keyword>
<keyword evidence="1" id="KW-1133">Transmembrane helix</keyword>
<evidence type="ECO:0000313" key="3">
    <source>
        <dbReference type="Proteomes" id="UP000298652"/>
    </source>
</evidence>
<dbReference type="Gramene" id="TKW01251">
    <property type="protein sequence ID" value="TKW01251"/>
    <property type="gene ID" value="SEVIR_8G168250v2"/>
</dbReference>
<gene>
    <name evidence="2" type="ORF">SEVIR_8G168250v2</name>
</gene>
<organism evidence="2 3">
    <name type="scientific">Setaria viridis</name>
    <name type="common">Green bristlegrass</name>
    <name type="synonym">Setaria italica subsp. viridis</name>
    <dbReference type="NCBI Taxonomy" id="4556"/>
    <lineage>
        <taxon>Eukaryota</taxon>
        <taxon>Viridiplantae</taxon>
        <taxon>Streptophyta</taxon>
        <taxon>Embryophyta</taxon>
        <taxon>Tracheophyta</taxon>
        <taxon>Spermatophyta</taxon>
        <taxon>Magnoliopsida</taxon>
        <taxon>Liliopsida</taxon>
        <taxon>Poales</taxon>
        <taxon>Poaceae</taxon>
        <taxon>PACMAD clade</taxon>
        <taxon>Panicoideae</taxon>
        <taxon>Panicodae</taxon>
        <taxon>Paniceae</taxon>
        <taxon>Cenchrinae</taxon>
        <taxon>Setaria</taxon>
    </lineage>
</organism>
<feature type="transmembrane region" description="Helical" evidence="1">
    <location>
        <begin position="75"/>
        <end position="95"/>
    </location>
</feature>